<protein>
    <recommendedName>
        <fullName evidence="5">Lipoprotein</fullName>
    </recommendedName>
</protein>
<dbReference type="Proteomes" id="UP000057737">
    <property type="component" value="Unassembled WGS sequence"/>
</dbReference>
<accession>A0A109JJ04</accession>
<feature type="coiled-coil region" evidence="1">
    <location>
        <begin position="247"/>
        <end position="274"/>
    </location>
</feature>
<keyword evidence="1" id="KW-0175">Coiled coil</keyword>
<keyword evidence="4" id="KW-1185">Reference proteome</keyword>
<comment type="caution">
    <text evidence="3">The sequence shown here is derived from an EMBL/GenBank/DDBJ whole genome shotgun (WGS) entry which is preliminary data.</text>
</comment>
<feature type="chain" id="PRO_5007136850" description="Lipoprotein" evidence="2">
    <location>
        <begin position="23"/>
        <end position="316"/>
    </location>
</feature>
<evidence type="ECO:0000313" key="3">
    <source>
        <dbReference type="EMBL" id="KWV49913.1"/>
    </source>
</evidence>
<evidence type="ECO:0000256" key="2">
    <source>
        <dbReference type="SAM" id="SignalP"/>
    </source>
</evidence>
<dbReference type="AlphaFoldDB" id="A0A109JJ04"/>
<proteinExistence type="predicted"/>
<keyword evidence="2" id="KW-0732">Signal</keyword>
<evidence type="ECO:0000256" key="1">
    <source>
        <dbReference type="SAM" id="Coils"/>
    </source>
</evidence>
<evidence type="ECO:0000313" key="4">
    <source>
        <dbReference type="Proteomes" id="UP000057737"/>
    </source>
</evidence>
<name>A0A109JJ04_9BRAD</name>
<dbReference type="EMBL" id="LNCU01000098">
    <property type="protein sequence ID" value="KWV49913.1"/>
    <property type="molecule type" value="Genomic_DNA"/>
</dbReference>
<feature type="signal peptide" evidence="2">
    <location>
        <begin position="1"/>
        <end position="22"/>
    </location>
</feature>
<evidence type="ECO:0008006" key="5">
    <source>
        <dbReference type="Google" id="ProtNLM"/>
    </source>
</evidence>
<organism evidence="3 4">
    <name type="scientific">Bradyrhizobium macuxiense</name>
    <dbReference type="NCBI Taxonomy" id="1755647"/>
    <lineage>
        <taxon>Bacteria</taxon>
        <taxon>Pseudomonadati</taxon>
        <taxon>Pseudomonadota</taxon>
        <taxon>Alphaproteobacteria</taxon>
        <taxon>Hyphomicrobiales</taxon>
        <taxon>Nitrobacteraceae</taxon>
        <taxon>Bradyrhizobium</taxon>
    </lineage>
</organism>
<sequence>MHLFMRLSLCLAPILVLSHANAASPEDRYIAARDAAIAKFAKQMDAGQTGDAVDKAEAAARADLKVQLTTILSESARAGFGPAQLNLDTLYKGDEGFGMLDALRFDADTGKGGAKAGQGADGSYVEPKAHVIVTTETLFTRWLQGHKDWWDKGSKNVPQQFDAALKFEGLYTQAISTDAAVINFNELPIARPTAATSTYAFLAGRTQDDTPDRADEVFAVALANGKVYIAYGGIEPAVQVPACSAIRAGYIKRADEAEEKLRRKQIDKKAYDKLGNLREQGEAAFRRCFTERAPQQPAFAEATRQAQALLETALGK</sequence>
<gene>
    <name evidence="3" type="ORF">AS156_15445</name>
</gene>
<reference evidence="3 4" key="1">
    <citation type="submission" date="2015-11" db="EMBL/GenBank/DDBJ databases">
        <title>Draft Genome Sequence of the Strain BR 10303 (Bradyrhizobium sp.) isolated from nodules of Centrolobium paraense.</title>
        <authorList>
            <person name="Zelli J.E."/>
            <person name="Simoes-Araujo J.L."/>
            <person name="Barauna A.C."/>
            <person name="Silva K."/>
        </authorList>
    </citation>
    <scope>NUCLEOTIDE SEQUENCE [LARGE SCALE GENOMIC DNA]</scope>
    <source>
        <strain evidence="3 4">BR 10303</strain>
    </source>
</reference>